<feature type="transmembrane region" description="Helical" evidence="7">
    <location>
        <begin position="12"/>
        <end position="30"/>
    </location>
</feature>
<keyword evidence="5 7" id="KW-0472">Membrane</keyword>
<keyword evidence="3 7" id="KW-0812">Transmembrane</keyword>
<dbReference type="Gene3D" id="1.20.1250.20">
    <property type="entry name" value="MFS general substrate transporter like domains"/>
    <property type="match status" value="2"/>
</dbReference>
<sequence length="514" mass="56627">MRLPQEKIQKYRSIIGAHFITAPWSFMWVYGNLAEYMASYVRFSCSPACYDADNEWILPIYVASFCPGLFLVRLLMSKIGLRGTGIAIMTITGVSLLASAWAIGVSVMWTVMMMGILNGFCVSITVCIAYLYIHGWAPENAAILMASISCTPNLVSILQNQIITAIVNPTNLKPDVQEDHKMYFSQPEVLERVPKAILVQGIMTVCLQAVGYLLVSTPPTNSAANPSSVDGNKKLSVKESSKNRVSDTHLRIKSETTELLEIKALQSNGDSRKIYPSIVESNCGKNLATLQDQSKSTKSSVGTFKANVETNEAKCTQCGPESQNPSQVVKTAVFWTLWLSWCALSYGLLLHSDTYKQFGLVFIPDDKFLTFLGSLIPFTTSTARIVFGLLIDKHILSIKDSLVLALASNVLLCSIWYFTPQIHKLMYLIFILSHASALGMYYVVFPAAAMRIFGPVHFSTILGLLYSAQTVSGLATALLVTPLVQVFGWFWLFISCSSLSFLALIITLTTEIVA</sequence>
<protein>
    <submittedName>
        <fullName evidence="8">Oxalate:formate antiporter-like</fullName>
    </submittedName>
</protein>
<evidence type="ECO:0000256" key="2">
    <source>
        <dbReference type="ARBA" id="ARBA00022448"/>
    </source>
</evidence>
<feature type="compositionally biased region" description="Polar residues" evidence="6">
    <location>
        <begin position="220"/>
        <end position="230"/>
    </location>
</feature>
<comment type="subcellular location">
    <subcellularLocation>
        <location evidence="1">Membrane</location>
        <topology evidence="1">Multi-pass membrane protein</topology>
    </subcellularLocation>
</comment>
<evidence type="ECO:0000256" key="4">
    <source>
        <dbReference type="ARBA" id="ARBA00022989"/>
    </source>
</evidence>
<dbReference type="GO" id="GO:0016020">
    <property type="term" value="C:membrane"/>
    <property type="evidence" value="ECO:0007669"/>
    <property type="project" value="UniProtKB-SubCell"/>
</dbReference>
<reference evidence="8 9" key="1">
    <citation type="journal article" date="2021" name="Elife">
        <title>Chloroplast acquisition without the gene transfer in kleptoplastic sea slugs, Plakobranchus ocellatus.</title>
        <authorList>
            <person name="Maeda T."/>
            <person name="Takahashi S."/>
            <person name="Yoshida T."/>
            <person name="Shimamura S."/>
            <person name="Takaki Y."/>
            <person name="Nagai Y."/>
            <person name="Toyoda A."/>
            <person name="Suzuki Y."/>
            <person name="Arimoto A."/>
            <person name="Ishii H."/>
            <person name="Satoh N."/>
            <person name="Nishiyama T."/>
            <person name="Hasebe M."/>
            <person name="Maruyama T."/>
            <person name="Minagawa J."/>
            <person name="Obokata J."/>
            <person name="Shigenobu S."/>
        </authorList>
    </citation>
    <scope>NUCLEOTIDE SEQUENCE [LARGE SCALE GENOMIC DNA]</scope>
</reference>
<dbReference type="InterPro" id="IPR036259">
    <property type="entry name" value="MFS_trans_sf"/>
</dbReference>
<dbReference type="InterPro" id="IPR052983">
    <property type="entry name" value="MFS_Riboflavin_Transporter"/>
</dbReference>
<feature type="transmembrane region" description="Helical" evidence="7">
    <location>
        <begin position="456"/>
        <end position="480"/>
    </location>
</feature>
<organism evidence="8 9">
    <name type="scientific">Plakobranchus ocellatus</name>
    <dbReference type="NCBI Taxonomy" id="259542"/>
    <lineage>
        <taxon>Eukaryota</taxon>
        <taxon>Metazoa</taxon>
        <taxon>Spiralia</taxon>
        <taxon>Lophotrochozoa</taxon>
        <taxon>Mollusca</taxon>
        <taxon>Gastropoda</taxon>
        <taxon>Heterobranchia</taxon>
        <taxon>Euthyneura</taxon>
        <taxon>Panpulmonata</taxon>
        <taxon>Sacoglossa</taxon>
        <taxon>Placobranchoidea</taxon>
        <taxon>Plakobranchidae</taxon>
        <taxon>Plakobranchus</taxon>
    </lineage>
</organism>
<feature type="transmembrane region" description="Helical" evidence="7">
    <location>
        <begin position="332"/>
        <end position="349"/>
    </location>
</feature>
<dbReference type="Proteomes" id="UP000735302">
    <property type="component" value="Unassembled WGS sequence"/>
</dbReference>
<feature type="transmembrane region" description="Helical" evidence="7">
    <location>
        <begin position="486"/>
        <end position="508"/>
    </location>
</feature>
<evidence type="ECO:0000256" key="1">
    <source>
        <dbReference type="ARBA" id="ARBA00004141"/>
    </source>
</evidence>
<dbReference type="PANTHER" id="PTHR43385">
    <property type="entry name" value="RIBOFLAVIN TRANSPORTER RIBJ"/>
    <property type="match status" value="1"/>
</dbReference>
<keyword evidence="9" id="KW-1185">Reference proteome</keyword>
<evidence type="ECO:0000256" key="3">
    <source>
        <dbReference type="ARBA" id="ARBA00022692"/>
    </source>
</evidence>
<comment type="caution">
    <text evidence="8">The sequence shown here is derived from an EMBL/GenBank/DDBJ whole genome shotgun (WGS) entry which is preliminary data.</text>
</comment>
<evidence type="ECO:0000313" key="9">
    <source>
        <dbReference type="Proteomes" id="UP000735302"/>
    </source>
</evidence>
<accession>A0AAV4CB17</accession>
<dbReference type="SUPFAM" id="SSF103473">
    <property type="entry name" value="MFS general substrate transporter"/>
    <property type="match status" value="1"/>
</dbReference>
<name>A0AAV4CB17_9GAST</name>
<keyword evidence="4 7" id="KW-1133">Transmembrane helix</keyword>
<feature type="region of interest" description="Disordered" evidence="6">
    <location>
        <begin position="220"/>
        <end position="241"/>
    </location>
</feature>
<feature type="transmembrane region" description="Helical" evidence="7">
    <location>
        <begin position="83"/>
        <end position="103"/>
    </location>
</feature>
<dbReference type="EMBL" id="BLXT01006084">
    <property type="protein sequence ID" value="GFO28850.1"/>
    <property type="molecule type" value="Genomic_DNA"/>
</dbReference>
<feature type="transmembrane region" description="Helical" evidence="7">
    <location>
        <begin position="425"/>
        <end position="444"/>
    </location>
</feature>
<evidence type="ECO:0000256" key="6">
    <source>
        <dbReference type="SAM" id="MobiDB-lite"/>
    </source>
</evidence>
<feature type="transmembrane region" description="Helical" evidence="7">
    <location>
        <begin position="109"/>
        <end position="133"/>
    </location>
</feature>
<feature type="transmembrane region" description="Helical" evidence="7">
    <location>
        <begin position="369"/>
        <end position="390"/>
    </location>
</feature>
<keyword evidence="2" id="KW-0813">Transport</keyword>
<feature type="compositionally biased region" description="Basic and acidic residues" evidence="6">
    <location>
        <begin position="231"/>
        <end position="241"/>
    </location>
</feature>
<proteinExistence type="predicted"/>
<dbReference type="PANTHER" id="PTHR43385:SF1">
    <property type="entry name" value="RIBOFLAVIN TRANSPORTER RIBJ"/>
    <property type="match status" value="1"/>
</dbReference>
<evidence type="ECO:0000256" key="7">
    <source>
        <dbReference type="SAM" id="Phobius"/>
    </source>
</evidence>
<dbReference type="AlphaFoldDB" id="A0AAV4CB17"/>
<feature type="transmembrane region" description="Helical" evidence="7">
    <location>
        <begin position="56"/>
        <end position="76"/>
    </location>
</feature>
<gene>
    <name evidence="8" type="ORF">PoB_005535500</name>
</gene>
<feature type="transmembrane region" description="Helical" evidence="7">
    <location>
        <begin position="402"/>
        <end position="419"/>
    </location>
</feature>
<evidence type="ECO:0000256" key="5">
    <source>
        <dbReference type="ARBA" id="ARBA00023136"/>
    </source>
</evidence>
<evidence type="ECO:0000313" key="8">
    <source>
        <dbReference type="EMBL" id="GFO28850.1"/>
    </source>
</evidence>